<gene>
    <name evidence="2" type="ORF">NDU88_003791</name>
</gene>
<protein>
    <submittedName>
        <fullName evidence="2">Uncharacterized protein</fullName>
    </submittedName>
</protein>
<comment type="caution">
    <text evidence="2">The sequence shown here is derived from an EMBL/GenBank/DDBJ whole genome shotgun (WGS) entry which is preliminary data.</text>
</comment>
<evidence type="ECO:0000256" key="1">
    <source>
        <dbReference type="SAM" id="MobiDB-lite"/>
    </source>
</evidence>
<name>A0AAV7MUG8_PLEWA</name>
<feature type="region of interest" description="Disordered" evidence="1">
    <location>
        <begin position="32"/>
        <end position="77"/>
    </location>
</feature>
<accession>A0AAV7MUG8</accession>
<dbReference type="EMBL" id="JANPWB010000013">
    <property type="protein sequence ID" value="KAJ1106390.1"/>
    <property type="molecule type" value="Genomic_DNA"/>
</dbReference>
<evidence type="ECO:0000313" key="2">
    <source>
        <dbReference type="EMBL" id="KAJ1106390.1"/>
    </source>
</evidence>
<organism evidence="2 3">
    <name type="scientific">Pleurodeles waltl</name>
    <name type="common">Iberian ribbed newt</name>
    <dbReference type="NCBI Taxonomy" id="8319"/>
    <lineage>
        <taxon>Eukaryota</taxon>
        <taxon>Metazoa</taxon>
        <taxon>Chordata</taxon>
        <taxon>Craniata</taxon>
        <taxon>Vertebrata</taxon>
        <taxon>Euteleostomi</taxon>
        <taxon>Amphibia</taxon>
        <taxon>Batrachia</taxon>
        <taxon>Caudata</taxon>
        <taxon>Salamandroidea</taxon>
        <taxon>Salamandridae</taxon>
        <taxon>Pleurodelinae</taxon>
        <taxon>Pleurodeles</taxon>
    </lineage>
</organism>
<keyword evidence="3" id="KW-1185">Reference proteome</keyword>
<dbReference type="AlphaFoldDB" id="A0AAV7MUG8"/>
<evidence type="ECO:0000313" key="3">
    <source>
        <dbReference type="Proteomes" id="UP001066276"/>
    </source>
</evidence>
<dbReference type="Proteomes" id="UP001066276">
    <property type="component" value="Chromosome 9"/>
</dbReference>
<reference evidence="2" key="1">
    <citation type="journal article" date="2022" name="bioRxiv">
        <title>Sequencing and chromosome-scale assembly of the giantPleurodeles waltlgenome.</title>
        <authorList>
            <person name="Brown T."/>
            <person name="Elewa A."/>
            <person name="Iarovenko S."/>
            <person name="Subramanian E."/>
            <person name="Araus A.J."/>
            <person name="Petzold A."/>
            <person name="Susuki M."/>
            <person name="Suzuki K.-i.T."/>
            <person name="Hayashi T."/>
            <person name="Toyoda A."/>
            <person name="Oliveira C."/>
            <person name="Osipova E."/>
            <person name="Leigh N.D."/>
            <person name="Simon A."/>
            <person name="Yun M.H."/>
        </authorList>
    </citation>
    <scope>NUCLEOTIDE SEQUENCE</scope>
    <source>
        <strain evidence="2">20211129_DDA</strain>
        <tissue evidence="2">Liver</tissue>
    </source>
</reference>
<proteinExistence type="predicted"/>
<sequence length="104" mass="10761">MVRVGCYCVGSKERGQTEGVHAHLARACEVTRGSSSADHAEGVSRTQAGLGGGRTKEFLPGGHPSMNAASERVSPSGVKKRLLLVPRPPLESAPKLCVGSEVAP</sequence>